<reference evidence="9 10" key="1">
    <citation type="submission" date="2018-11" db="EMBL/GenBank/DDBJ databases">
        <authorList>
            <person name="Ye M.-Q."/>
            <person name="Du Z.-J."/>
        </authorList>
    </citation>
    <scope>NUCLEOTIDE SEQUENCE [LARGE SCALE GENOMIC DNA]</scope>
    <source>
        <strain evidence="9 10">U0105</strain>
    </source>
</reference>
<dbReference type="InterPro" id="IPR047927">
    <property type="entry name" value="YfhL-like"/>
</dbReference>
<dbReference type="EMBL" id="RPOK01000003">
    <property type="protein sequence ID" value="RPJ66416.1"/>
    <property type="molecule type" value="Genomic_DNA"/>
</dbReference>
<dbReference type="Gene3D" id="3.30.70.20">
    <property type="match status" value="1"/>
</dbReference>
<dbReference type="SUPFAM" id="SSF54862">
    <property type="entry name" value="4Fe-4S ferredoxins"/>
    <property type="match status" value="1"/>
</dbReference>
<dbReference type="NCBIfam" id="NF033683">
    <property type="entry name" value="di_4Fe-4S_YfhL"/>
    <property type="match status" value="1"/>
</dbReference>
<comment type="caution">
    <text evidence="9">The sequence shown here is derived from an EMBL/GenBank/DDBJ whole genome shotgun (WGS) entry which is preliminary data.</text>
</comment>
<dbReference type="RefSeq" id="WP_124027774.1">
    <property type="nucleotide sequence ID" value="NZ_JBHRSN010000006.1"/>
</dbReference>
<evidence type="ECO:0000313" key="10">
    <source>
        <dbReference type="Proteomes" id="UP000275281"/>
    </source>
</evidence>
<evidence type="ECO:0000256" key="3">
    <source>
        <dbReference type="ARBA" id="ARBA00022485"/>
    </source>
</evidence>
<dbReference type="FunFam" id="3.30.70.20:FF:000045">
    <property type="entry name" value="Ferredoxin, 4Fe-4S"/>
    <property type="match status" value="1"/>
</dbReference>
<protein>
    <submittedName>
        <fullName evidence="9">YfhL family 4Fe-4S dicluster ferredoxin</fullName>
    </submittedName>
</protein>
<evidence type="ECO:0000256" key="4">
    <source>
        <dbReference type="ARBA" id="ARBA00022723"/>
    </source>
</evidence>
<name>A0A3N5Y1L0_9ALTE</name>
<sequence>MALKIADDCINCDMCEPECPNQAITMGEEVYQIDTSRCTECIGHYDEPQCVACCPIDCIEPDPEHIETDDTVNAKLEKIISEAR</sequence>
<evidence type="ECO:0000259" key="8">
    <source>
        <dbReference type="PROSITE" id="PS51379"/>
    </source>
</evidence>
<proteinExistence type="predicted"/>
<organism evidence="9 10">
    <name type="scientific">Alteromonas sediminis</name>
    <dbReference type="NCBI Taxonomy" id="2259342"/>
    <lineage>
        <taxon>Bacteria</taxon>
        <taxon>Pseudomonadati</taxon>
        <taxon>Pseudomonadota</taxon>
        <taxon>Gammaproteobacteria</taxon>
        <taxon>Alteromonadales</taxon>
        <taxon>Alteromonadaceae</taxon>
        <taxon>Alteromonas/Salinimonas group</taxon>
        <taxon>Alteromonas</taxon>
    </lineage>
</organism>
<evidence type="ECO:0000256" key="6">
    <source>
        <dbReference type="ARBA" id="ARBA00023004"/>
    </source>
</evidence>
<evidence type="ECO:0000256" key="2">
    <source>
        <dbReference type="ARBA" id="ARBA00022448"/>
    </source>
</evidence>
<dbReference type="OrthoDB" id="9803397at2"/>
<feature type="domain" description="4Fe-4S ferredoxin-type" evidence="8">
    <location>
        <begin position="1"/>
        <end position="29"/>
    </location>
</feature>
<dbReference type="Pfam" id="PF00037">
    <property type="entry name" value="Fer4"/>
    <property type="match status" value="1"/>
</dbReference>
<dbReference type="InterPro" id="IPR017896">
    <property type="entry name" value="4Fe4S_Fe-S-bd"/>
</dbReference>
<keyword evidence="3" id="KW-0004">4Fe-4S</keyword>
<dbReference type="Proteomes" id="UP000275281">
    <property type="component" value="Unassembled WGS sequence"/>
</dbReference>
<dbReference type="GO" id="GO:0046872">
    <property type="term" value="F:metal ion binding"/>
    <property type="evidence" value="ECO:0007669"/>
    <property type="project" value="UniProtKB-KW"/>
</dbReference>
<feature type="domain" description="4Fe-4S ferredoxin-type" evidence="8">
    <location>
        <begin position="31"/>
        <end position="64"/>
    </location>
</feature>
<keyword evidence="2" id="KW-0813">Transport</keyword>
<comment type="cofactor">
    <cofactor evidence="1">
        <name>[4Fe-4S] cluster</name>
        <dbReference type="ChEBI" id="CHEBI:49883"/>
    </cofactor>
</comment>
<evidence type="ECO:0000313" key="9">
    <source>
        <dbReference type="EMBL" id="RPJ66416.1"/>
    </source>
</evidence>
<accession>A0A3N5Y1L0</accession>
<dbReference type="PROSITE" id="PS00198">
    <property type="entry name" value="4FE4S_FER_1"/>
    <property type="match status" value="1"/>
</dbReference>
<evidence type="ECO:0000256" key="5">
    <source>
        <dbReference type="ARBA" id="ARBA00022982"/>
    </source>
</evidence>
<keyword evidence="6" id="KW-0408">Iron</keyword>
<dbReference type="AlphaFoldDB" id="A0A3N5Y1L0"/>
<evidence type="ECO:0000256" key="7">
    <source>
        <dbReference type="ARBA" id="ARBA00023014"/>
    </source>
</evidence>
<dbReference type="GO" id="GO:0051539">
    <property type="term" value="F:4 iron, 4 sulfur cluster binding"/>
    <property type="evidence" value="ECO:0007669"/>
    <property type="project" value="UniProtKB-KW"/>
</dbReference>
<keyword evidence="5" id="KW-0249">Electron transport</keyword>
<keyword evidence="7" id="KW-0411">Iron-sulfur</keyword>
<gene>
    <name evidence="9" type="ORF">DRW07_09990</name>
</gene>
<evidence type="ECO:0000256" key="1">
    <source>
        <dbReference type="ARBA" id="ARBA00001966"/>
    </source>
</evidence>
<dbReference type="InterPro" id="IPR017900">
    <property type="entry name" value="4Fe4S_Fe_S_CS"/>
</dbReference>
<dbReference type="PROSITE" id="PS51379">
    <property type="entry name" value="4FE4S_FER_2"/>
    <property type="match status" value="2"/>
</dbReference>
<keyword evidence="10" id="KW-1185">Reference proteome</keyword>
<keyword evidence="4" id="KW-0479">Metal-binding</keyword>